<evidence type="ECO:0000256" key="1">
    <source>
        <dbReference type="ARBA" id="ARBA00022676"/>
    </source>
</evidence>
<evidence type="ECO:0000256" key="3">
    <source>
        <dbReference type="SAM" id="Phobius"/>
    </source>
</evidence>
<dbReference type="Pfam" id="PF01531">
    <property type="entry name" value="Glyco_transf_11"/>
    <property type="match status" value="1"/>
</dbReference>
<proteinExistence type="predicted"/>
<dbReference type="AlphaFoldDB" id="A0A9P1IRJ1"/>
<feature type="transmembrane region" description="Helical" evidence="3">
    <location>
        <begin position="6"/>
        <end position="25"/>
    </location>
</feature>
<dbReference type="OrthoDB" id="5854901at2759"/>
<keyword evidence="3" id="KW-1133">Transmembrane helix</keyword>
<keyword evidence="3" id="KW-0472">Membrane</keyword>
<dbReference type="GO" id="GO:0005975">
    <property type="term" value="P:carbohydrate metabolic process"/>
    <property type="evidence" value="ECO:0007669"/>
    <property type="project" value="InterPro"/>
</dbReference>
<sequence length="339" mass="39903">MTAIGRNFFIFSFSIFLILFIQAILQERYTYKYSKIPTRFKCEPQKNHYHHHEEKYITLTFKTIRGGAGLGNQLFEIFALLGMARTLGRVPFFNEQDPSVVNNLGLLLETVPKAVDEFKILAITNRSLATVYRNSPACCMFEMHPLLKCETYQYVIIDGFNFQSFKYFENLKIRDFFTPSPEQKLKIDRKIKESSNTTCIHYQRGDFLLDNLHEGTNGTYLKKSIEFLRENYSTGSIYIFGNDPKWVQDLMENNDYKSEKIHIMNTPMKNALEDLHFSHQFCESVIITAPSSTFGWFMGYLSKNQRNVYYRDIYDTMDLVKHQMISADFYPPIWKILKF</sequence>
<dbReference type="PANTHER" id="PTHR22898">
    <property type="entry name" value="UNCHARACTERIZED GLYCOSOL TRANSFERASE-RELATED"/>
    <property type="match status" value="1"/>
</dbReference>
<dbReference type="InterPro" id="IPR002516">
    <property type="entry name" value="Glyco_trans_11"/>
</dbReference>
<dbReference type="Proteomes" id="UP001152747">
    <property type="component" value="Unassembled WGS sequence"/>
</dbReference>
<dbReference type="PANTHER" id="PTHR22898:SF4">
    <property type="entry name" value="GALACTOSIDE 2-ALPHA-L-FUCOSYLTRANSFERASE-RELATED"/>
    <property type="match status" value="1"/>
</dbReference>
<evidence type="ECO:0000256" key="2">
    <source>
        <dbReference type="ARBA" id="ARBA00022679"/>
    </source>
</evidence>
<keyword evidence="3" id="KW-0812">Transmembrane</keyword>
<evidence type="ECO:0000313" key="5">
    <source>
        <dbReference type="Proteomes" id="UP001152747"/>
    </source>
</evidence>
<gene>
    <name evidence="4" type="ORF">CAMP_LOCUS12463</name>
</gene>
<organism evidence="4 5">
    <name type="scientific">Caenorhabditis angaria</name>
    <dbReference type="NCBI Taxonomy" id="860376"/>
    <lineage>
        <taxon>Eukaryota</taxon>
        <taxon>Metazoa</taxon>
        <taxon>Ecdysozoa</taxon>
        <taxon>Nematoda</taxon>
        <taxon>Chromadorea</taxon>
        <taxon>Rhabditida</taxon>
        <taxon>Rhabditina</taxon>
        <taxon>Rhabditomorpha</taxon>
        <taxon>Rhabditoidea</taxon>
        <taxon>Rhabditidae</taxon>
        <taxon>Peloderinae</taxon>
        <taxon>Caenorhabditis</taxon>
    </lineage>
</organism>
<reference evidence="4" key="1">
    <citation type="submission" date="2022-11" db="EMBL/GenBank/DDBJ databases">
        <authorList>
            <person name="Kikuchi T."/>
        </authorList>
    </citation>
    <scope>NUCLEOTIDE SEQUENCE</scope>
    <source>
        <strain evidence="4">PS1010</strain>
    </source>
</reference>
<keyword evidence="5" id="KW-1185">Reference proteome</keyword>
<dbReference type="GO" id="GO:0008107">
    <property type="term" value="F:galactoside 2-alpha-L-fucosyltransferase activity"/>
    <property type="evidence" value="ECO:0007669"/>
    <property type="project" value="InterPro"/>
</dbReference>
<evidence type="ECO:0000313" key="4">
    <source>
        <dbReference type="EMBL" id="CAI5449826.1"/>
    </source>
</evidence>
<dbReference type="CDD" id="cd11301">
    <property type="entry name" value="Fut1_Fut2_like"/>
    <property type="match status" value="1"/>
</dbReference>
<name>A0A9P1IRJ1_9PELO</name>
<keyword evidence="1" id="KW-0328">Glycosyltransferase</keyword>
<dbReference type="InterPro" id="IPR052501">
    <property type="entry name" value="Alpha-1-2_FucT"/>
</dbReference>
<protein>
    <submittedName>
        <fullName evidence="4">Uncharacterized protein</fullName>
    </submittedName>
</protein>
<comment type="caution">
    <text evidence="4">The sequence shown here is derived from an EMBL/GenBank/DDBJ whole genome shotgun (WGS) entry which is preliminary data.</text>
</comment>
<accession>A0A9P1IRJ1</accession>
<dbReference type="EMBL" id="CANHGI010000004">
    <property type="protein sequence ID" value="CAI5449826.1"/>
    <property type="molecule type" value="Genomic_DNA"/>
</dbReference>
<dbReference type="GO" id="GO:0016020">
    <property type="term" value="C:membrane"/>
    <property type="evidence" value="ECO:0007669"/>
    <property type="project" value="InterPro"/>
</dbReference>
<keyword evidence="2" id="KW-0808">Transferase</keyword>